<dbReference type="GO" id="GO:0008658">
    <property type="term" value="F:penicillin binding"/>
    <property type="evidence" value="ECO:0007669"/>
    <property type="project" value="InterPro"/>
</dbReference>
<dbReference type="RefSeq" id="WP_322723389.1">
    <property type="nucleotide sequence ID" value="NZ_BAABEQ010000055.1"/>
</dbReference>
<proteinExistence type="predicted"/>
<name>A0A5N8W7U5_9ACTN</name>
<dbReference type="Gene3D" id="3.40.710.10">
    <property type="entry name" value="DD-peptidase/beta-lactamase superfamily"/>
    <property type="match status" value="1"/>
</dbReference>
<dbReference type="AlphaFoldDB" id="A0A5N8W7U5"/>
<evidence type="ECO:0000259" key="2">
    <source>
        <dbReference type="Pfam" id="PF00905"/>
    </source>
</evidence>
<dbReference type="Pfam" id="PF21922">
    <property type="entry name" value="PBP_dimer_2"/>
    <property type="match status" value="1"/>
</dbReference>
<feature type="region of interest" description="Disordered" evidence="1">
    <location>
        <begin position="236"/>
        <end position="257"/>
    </location>
</feature>
<evidence type="ECO:0000313" key="5">
    <source>
        <dbReference type="Proteomes" id="UP000326979"/>
    </source>
</evidence>
<dbReference type="InterPro" id="IPR050515">
    <property type="entry name" value="Beta-lactam/transpept"/>
</dbReference>
<dbReference type="GO" id="GO:0005886">
    <property type="term" value="C:plasma membrane"/>
    <property type="evidence" value="ECO:0007669"/>
    <property type="project" value="TreeGrafter"/>
</dbReference>
<comment type="caution">
    <text evidence="4">The sequence shown here is derived from an EMBL/GenBank/DDBJ whole genome shotgun (WGS) entry which is preliminary data.</text>
</comment>
<dbReference type="EMBL" id="VJZE01000138">
    <property type="protein sequence ID" value="MPY42205.1"/>
    <property type="molecule type" value="Genomic_DNA"/>
</dbReference>
<evidence type="ECO:0000256" key="1">
    <source>
        <dbReference type="SAM" id="MobiDB-lite"/>
    </source>
</evidence>
<organism evidence="4 5">
    <name type="scientific">Streptomyces phyllanthi</name>
    <dbReference type="NCBI Taxonomy" id="1803180"/>
    <lineage>
        <taxon>Bacteria</taxon>
        <taxon>Bacillati</taxon>
        <taxon>Actinomycetota</taxon>
        <taxon>Actinomycetes</taxon>
        <taxon>Kitasatosporales</taxon>
        <taxon>Streptomycetaceae</taxon>
        <taxon>Streptomyces</taxon>
    </lineage>
</organism>
<dbReference type="Gene3D" id="3.90.1310.10">
    <property type="entry name" value="Penicillin-binding protein 2a (Domain 2)"/>
    <property type="match status" value="1"/>
</dbReference>
<dbReference type="SUPFAM" id="SSF56601">
    <property type="entry name" value="beta-lactamase/transpeptidase-like"/>
    <property type="match status" value="1"/>
</dbReference>
<dbReference type="PANTHER" id="PTHR30627:SF24">
    <property type="entry name" value="PENICILLIN-BINDING PROTEIN 4B"/>
    <property type="match status" value="1"/>
</dbReference>
<dbReference type="InterPro" id="IPR054120">
    <property type="entry name" value="PBPA_dimer"/>
</dbReference>
<keyword evidence="5" id="KW-1185">Reference proteome</keyword>
<dbReference type="InterPro" id="IPR001460">
    <property type="entry name" value="PCN-bd_Tpept"/>
</dbReference>
<dbReference type="InterPro" id="IPR012338">
    <property type="entry name" value="Beta-lactam/transpept-like"/>
</dbReference>
<gene>
    <name evidence="4" type="ORF">FNH04_20540</name>
</gene>
<dbReference type="GO" id="GO:0071555">
    <property type="term" value="P:cell wall organization"/>
    <property type="evidence" value="ECO:0007669"/>
    <property type="project" value="TreeGrafter"/>
</dbReference>
<reference evidence="4 5" key="1">
    <citation type="submission" date="2019-07" db="EMBL/GenBank/DDBJ databases">
        <title>New species of Amycolatopsis and Streptomyces.</title>
        <authorList>
            <person name="Duangmal K."/>
            <person name="Teo W.F.A."/>
            <person name="Lipun K."/>
        </authorList>
    </citation>
    <scope>NUCLEOTIDE SEQUENCE [LARGE SCALE GENOMIC DNA]</scope>
    <source>
        <strain evidence="4 5">TISTR 2346</strain>
    </source>
</reference>
<protein>
    <submittedName>
        <fullName evidence="4">Penicillin-binding protein 2</fullName>
    </submittedName>
</protein>
<accession>A0A5N8W7U5</accession>
<feature type="domain" description="Penicillin-binding protein transpeptidase" evidence="2">
    <location>
        <begin position="156"/>
        <end position="481"/>
    </location>
</feature>
<dbReference type="GO" id="GO:0071972">
    <property type="term" value="F:peptidoglycan L,D-transpeptidase activity"/>
    <property type="evidence" value="ECO:0007669"/>
    <property type="project" value="TreeGrafter"/>
</dbReference>
<evidence type="ECO:0000313" key="4">
    <source>
        <dbReference type="EMBL" id="MPY42205.1"/>
    </source>
</evidence>
<feature type="domain" description="Penicillin binding protein A dimerisation" evidence="3">
    <location>
        <begin position="52"/>
        <end position="135"/>
    </location>
</feature>
<dbReference type="Proteomes" id="UP000326979">
    <property type="component" value="Unassembled WGS sequence"/>
</dbReference>
<dbReference type="PANTHER" id="PTHR30627">
    <property type="entry name" value="PEPTIDOGLYCAN D,D-TRANSPEPTIDASE"/>
    <property type="match status" value="1"/>
</dbReference>
<dbReference type="Pfam" id="PF00905">
    <property type="entry name" value="Transpeptidase"/>
    <property type="match status" value="1"/>
</dbReference>
<sequence>MNKPLRRIALFCGLLVLALLIRDNWIQYVQADSLRTDKENRRVSIERYATKRGDIIVDGKAITGSVATKGTDFKYKRTWKNGEMWAPITGYSSQAVGASQLENLEDGILTGNDDRLFFRNTLDMLTGKKKEGGSVVTTLSAAAQKAAFEGLGDKKGAVAALDPSTGAILALASTPSYDPSTFAGVSNKDAETFTKLDKDEDKPMLNRALREAYPPGSTFKVVTAAAALENGKVDGIDEATDTEDPYRLPGTSTNLTNEHGECENATLRYALMVSCNTVFAKLSDDVGNEKMIEQSEKFGFNNPKLDTPVRAAESVYPEDNEPQNAMDGIGQASNRATPLQMAMVASAVANDGKLMKPYMVEELKAANLDTIEKHQPEELSQAVSGETAQQLQKMMETVVSDPQGTGGRAKISGVTVGGKTGTAQHGLNNSKNPYAWFISYAKLSDGSAPVAVAVVVEDSNAERDDISGGGLAAPIAKSVMEAVINSKK</sequence>
<evidence type="ECO:0000259" key="3">
    <source>
        <dbReference type="Pfam" id="PF21922"/>
    </source>
</evidence>